<protein>
    <submittedName>
        <fullName evidence="10">Nephrin isoform X2</fullName>
    </submittedName>
</protein>
<dbReference type="GO" id="GO:0005911">
    <property type="term" value="C:cell-cell junction"/>
    <property type="evidence" value="ECO:0007669"/>
    <property type="project" value="TreeGrafter"/>
</dbReference>
<name>A0AAD8FTD5_ACIOX</name>
<feature type="region of interest" description="Disordered" evidence="6">
    <location>
        <begin position="1288"/>
        <end position="1314"/>
    </location>
</feature>
<feature type="region of interest" description="Disordered" evidence="6">
    <location>
        <begin position="1429"/>
        <end position="1460"/>
    </location>
</feature>
<dbReference type="SMART" id="SM00060">
    <property type="entry name" value="FN3"/>
    <property type="match status" value="1"/>
</dbReference>
<feature type="compositionally biased region" description="Basic and acidic residues" evidence="6">
    <location>
        <begin position="1288"/>
        <end position="1302"/>
    </location>
</feature>
<feature type="domain" description="Ig-like" evidence="8">
    <location>
        <begin position="1030"/>
        <end position="1116"/>
    </location>
</feature>
<reference evidence="10" key="1">
    <citation type="submission" date="2022-02" db="EMBL/GenBank/DDBJ databases">
        <title>Atlantic sturgeon de novo genome assembly.</title>
        <authorList>
            <person name="Stock M."/>
            <person name="Klopp C."/>
            <person name="Guiguen Y."/>
            <person name="Cabau C."/>
            <person name="Parinello H."/>
            <person name="Santidrian Yebra-Pimentel E."/>
            <person name="Kuhl H."/>
            <person name="Dirks R.P."/>
            <person name="Guessner J."/>
            <person name="Wuertz S."/>
            <person name="Du K."/>
            <person name="Schartl M."/>
        </authorList>
    </citation>
    <scope>NUCLEOTIDE SEQUENCE</scope>
    <source>
        <strain evidence="10">STURGEONOMICS-FGT-2020</strain>
        <tissue evidence="10">Whole blood</tissue>
    </source>
</reference>
<dbReference type="PROSITE" id="PS50835">
    <property type="entry name" value="IG_LIKE"/>
    <property type="match status" value="7"/>
</dbReference>
<comment type="caution">
    <text evidence="10">The sequence shown here is derived from an EMBL/GenBank/DDBJ whole genome shotgun (WGS) entry which is preliminary data.</text>
</comment>
<dbReference type="EMBL" id="JAGXEW010000032">
    <property type="protein sequence ID" value="KAK1155088.1"/>
    <property type="molecule type" value="Genomic_DNA"/>
</dbReference>
<organism evidence="10 11">
    <name type="scientific">Acipenser oxyrinchus oxyrinchus</name>
    <dbReference type="NCBI Taxonomy" id="40147"/>
    <lineage>
        <taxon>Eukaryota</taxon>
        <taxon>Metazoa</taxon>
        <taxon>Chordata</taxon>
        <taxon>Craniata</taxon>
        <taxon>Vertebrata</taxon>
        <taxon>Euteleostomi</taxon>
        <taxon>Actinopterygii</taxon>
        <taxon>Chondrostei</taxon>
        <taxon>Acipenseriformes</taxon>
        <taxon>Acipenseridae</taxon>
        <taxon>Acipenser</taxon>
    </lineage>
</organism>
<evidence type="ECO:0000256" key="3">
    <source>
        <dbReference type="ARBA" id="ARBA00023157"/>
    </source>
</evidence>
<dbReference type="PROSITE" id="PS50853">
    <property type="entry name" value="FN3"/>
    <property type="match status" value="1"/>
</dbReference>
<dbReference type="Proteomes" id="UP001230051">
    <property type="component" value="Unassembled WGS sequence"/>
</dbReference>
<feature type="domain" description="Ig-like" evidence="8">
    <location>
        <begin position="738"/>
        <end position="829"/>
    </location>
</feature>
<comment type="subcellular location">
    <subcellularLocation>
        <location evidence="1">Membrane</location>
        <topology evidence="1">Single-pass type I membrane protein</topology>
    </subcellularLocation>
</comment>
<feature type="transmembrane region" description="Helical" evidence="7">
    <location>
        <begin position="1256"/>
        <end position="1281"/>
    </location>
</feature>
<dbReference type="Pfam" id="PF00041">
    <property type="entry name" value="fn3"/>
    <property type="match status" value="1"/>
</dbReference>
<keyword evidence="7" id="KW-0812">Transmembrane</keyword>
<dbReference type="SUPFAM" id="SSF48726">
    <property type="entry name" value="Immunoglobulin"/>
    <property type="match status" value="9"/>
</dbReference>
<dbReference type="InterPro" id="IPR003961">
    <property type="entry name" value="FN3_dom"/>
</dbReference>
<evidence type="ECO:0000259" key="8">
    <source>
        <dbReference type="PROSITE" id="PS50835"/>
    </source>
</evidence>
<keyword evidence="7" id="KW-1133">Transmembrane helix</keyword>
<dbReference type="CDD" id="cd00096">
    <property type="entry name" value="Ig"/>
    <property type="match status" value="1"/>
</dbReference>
<sequence length="1490" mass="163653">MWEPVLLPYRCVPEPGDRERRPRLSTPILPFTSSGGVRKTCSVPRPPAGAPGLVSMAAAGSGKQARGAPLKRQWGEREANNQGLPEKSPFHPCITRWGLLAALQLDTYGLNLTAPKGTAGEERLEMKMQASLFPHNGSICLRPCFLLLPAGRQERDKQWRSPAESKFNRPQPCSGYPEDRQDCSCHRHPDSSTAEAAHSVKREDWGVKMTSALHRLTRALLLLCCIQASRGQQAFRIQPDNVTLVEGGTGVLQCHVEGVTGAVQWVKDGLLLGPNRSMPGFPRYSMAGDEGKGEFNLQIERVTLEDDSPYECQVGQSESSIGIISHTVWVNVLIPPGKPVIEEHSGVSEVEWVAGVEYTVSCSVTDTKPASELRFTKSSNELSGVEVNVFPGSQEKLQSTQAVVRVTPQSLDNGNRMVCLAMNEAVSQPVETGFTMRVLFPPQPPRIEGYDRPEVKAGETLSLECKSIGGNPLATLQWSKNDEVISTSWDTVSLTNTARSPLSLHIQPEDNMARLTCEAVNQVTPVPLQHTITLRVVFLPSEVKILGSSSIAEKKQLSLSCFTAASNPPVQIRWWLGFRELTTTEVTITEGSNGGRVTMSNLTHTVSREENGLQLTCEAFNEAIRFTKSESVLLRVLYPPQKVWIESPPEGKQFKAGTEVKLTCFSSGGNPAGSLTWFKDNKSVRYVPSAIVSGMMASRQLIVTTQPDDNLATYRCNATNEAKAPPLTATTKLHVQFPLMNVKISASAKQVKRGQSLTLTCTTGSSNPVANISWFKNGERLRGFDLGKKKAEHGGESTMGRVYIKAVSSDNGKRVTCQAYSAVLTQGVNTFYRLDVLYPPEFSPDQQRVVQAVEHDAARLPLRVSANPDNISYTWTYHGETLIKEGALRHHLKDGGELEIWNLTRTDAGDYKILCKNAEGENETLIKLDVQYSPSIKSLEDPTEVDLGDTAEIVCTADANPVTPGMFRWGWLGEEERELTADQQVTEGATGKLVITETKRSDAGLYECTVDNGIAPPAKQAVRLVVRFKPELQKGVHLSKVATSGDGSKTATLSCKAEGIPKVDYSWAKNGVGLDLNHPRYSEDTVHEGAFHTSTLTIINASAALDYAIFTCTARNKLGLDVFHIQLVSTSRPDPPTGLQVASVTHNSVTLQWTAGFDGGLEQKFRVRYHWEEAASFMYVDVFPPQATTFTITGLNAETPYNFSVNALNLLGESDYADGNAVLTVTTREKPEKDDKIPSLPETAETPPTEGPVLPLYLIVVLAVVGGVLLILNSALVACLVKKWRTHHSDAGRGHPLTDFRRSSLTKPNEYGGGELLNKAARQTLLIDSCSELSSSVYESYEADSASERGHYYYPASDFRPSLYPHQEAPECLSEGTSSFAGHWDQKQDAHEYEQVRDASLYEEVGRPYPPPPSSGHYHSVLDRQGRALLDPRQGSDPTVSVNPTQGAYQRRGRGQSEYEDPMRVYDSVAEYTPSWRDYETPFEMRGELV</sequence>
<evidence type="ECO:0000256" key="5">
    <source>
        <dbReference type="ARBA" id="ARBA00023319"/>
    </source>
</evidence>
<evidence type="ECO:0000256" key="7">
    <source>
        <dbReference type="SAM" id="Phobius"/>
    </source>
</evidence>
<dbReference type="InterPro" id="IPR013162">
    <property type="entry name" value="CD80_C2-set"/>
</dbReference>
<evidence type="ECO:0000256" key="1">
    <source>
        <dbReference type="ARBA" id="ARBA00004479"/>
    </source>
</evidence>
<feature type="domain" description="Ig-like" evidence="8">
    <location>
        <begin position="640"/>
        <end position="728"/>
    </location>
</feature>
<dbReference type="GO" id="GO:0005886">
    <property type="term" value="C:plasma membrane"/>
    <property type="evidence" value="ECO:0007669"/>
    <property type="project" value="TreeGrafter"/>
</dbReference>
<dbReference type="FunFam" id="2.60.40.10:FF:000719">
    <property type="entry name" value="nephrin isoform X1"/>
    <property type="match status" value="1"/>
</dbReference>
<dbReference type="InterPro" id="IPR013783">
    <property type="entry name" value="Ig-like_fold"/>
</dbReference>
<keyword evidence="4" id="KW-0325">Glycoprotein</keyword>
<dbReference type="SUPFAM" id="SSF49265">
    <property type="entry name" value="Fibronectin type III"/>
    <property type="match status" value="1"/>
</dbReference>
<dbReference type="InterPro" id="IPR007110">
    <property type="entry name" value="Ig-like_dom"/>
</dbReference>
<dbReference type="SMART" id="SM00409">
    <property type="entry name" value="IG"/>
    <property type="match status" value="8"/>
</dbReference>
<feature type="compositionally biased region" description="Basic and acidic residues" evidence="6">
    <location>
        <begin position="1227"/>
        <end position="1237"/>
    </location>
</feature>
<evidence type="ECO:0000259" key="9">
    <source>
        <dbReference type="PROSITE" id="PS50853"/>
    </source>
</evidence>
<dbReference type="GO" id="GO:0050839">
    <property type="term" value="F:cell adhesion molecule binding"/>
    <property type="evidence" value="ECO:0007669"/>
    <property type="project" value="TreeGrafter"/>
</dbReference>
<proteinExistence type="predicted"/>
<accession>A0AAD8FTD5</accession>
<feature type="domain" description="Fibronectin type-III" evidence="9">
    <location>
        <begin position="1135"/>
        <end position="1230"/>
    </location>
</feature>
<gene>
    <name evidence="10" type="primary">NPHS1</name>
    <name evidence="10" type="ORF">AOXY_G27449</name>
</gene>
<dbReference type="InterPro" id="IPR003598">
    <property type="entry name" value="Ig_sub2"/>
</dbReference>
<keyword evidence="2 7" id="KW-0472">Membrane</keyword>
<feature type="compositionally biased region" description="Polar residues" evidence="6">
    <location>
        <begin position="1436"/>
        <end position="1448"/>
    </location>
</feature>
<dbReference type="Pfam" id="PF08205">
    <property type="entry name" value="C2-set_2"/>
    <property type="match status" value="2"/>
</dbReference>
<feature type="region of interest" description="Disordered" evidence="6">
    <location>
        <begin position="14"/>
        <end position="37"/>
    </location>
</feature>
<keyword evidence="3" id="KW-1015">Disulfide bond</keyword>
<dbReference type="InterPro" id="IPR036179">
    <property type="entry name" value="Ig-like_dom_sf"/>
</dbReference>
<dbReference type="Pfam" id="PF13927">
    <property type="entry name" value="Ig_3"/>
    <property type="match status" value="6"/>
</dbReference>
<dbReference type="SMART" id="SM00408">
    <property type="entry name" value="IGc2"/>
    <property type="match status" value="6"/>
</dbReference>
<feature type="domain" description="Ig-like" evidence="8">
    <location>
        <begin position="442"/>
        <end position="533"/>
    </location>
</feature>
<evidence type="ECO:0000256" key="6">
    <source>
        <dbReference type="SAM" id="MobiDB-lite"/>
    </source>
</evidence>
<feature type="domain" description="Ig-like" evidence="8">
    <location>
        <begin position="934"/>
        <end position="1025"/>
    </location>
</feature>
<feature type="domain" description="Ig-like" evidence="8">
    <location>
        <begin position="233"/>
        <end position="322"/>
    </location>
</feature>
<evidence type="ECO:0000313" key="11">
    <source>
        <dbReference type="Proteomes" id="UP001230051"/>
    </source>
</evidence>
<dbReference type="InterPro" id="IPR003599">
    <property type="entry name" value="Ig_sub"/>
</dbReference>
<evidence type="ECO:0000256" key="4">
    <source>
        <dbReference type="ARBA" id="ARBA00023180"/>
    </source>
</evidence>
<feature type="domain" description="Ig-like" evidence="8">
    <location>
        <begin position="540"/>
        <end position="633"/>
    </location>
</feature>
<dbReference type="PANTHER" id="PTHR11640:SF136">
    <property type="entry name" value="NEPHRIN"/>
    <property type="match status" value="1"/>
</dbReference>
<evidence type="ECO:0000256" key="2">
    <source>
        <dbReference type="ARBA" id="ARBA00023136"/>
    </source>
</evidence>
<dbReference type="PANTHER" id="PTHR11640">
    <property type="entry name" value="NEPHRIN"/>
    <property type="match status" value="1"/>
</dbReference>
<dbReference type="Gene3D" id="2.60.40.10">
    <property type="entry name" value="Immunoglobulins"/>
    <property type="match status" value="10"/>
</dbReference>
<dbReference type="Pfam" id="PF13895">
    <property type="entry name" value="Ig_2"/>
    <property type="match status" value="1"/>
</dbReference>
<keyword evidence="11" id="KW-1185">Reference proteome</keyword>
<feature type="region of interest" description="Disordered" evidence="6">
    <location>
        <begin position="1227"/>
        <end position="1248"/>
    </location>
</feature>
<evidence type="ECO:0000313" key="10">
    <source>
        <dbReference type="EMBL" id="KAK1155088.1"/>
    </source>
</evidence>
<dbReference type="CDD" id="cd00063">
    <property type="entry name" value="FN3"/>
    <property type="match status" value="1"/>
</dbReference>
<dbReference type="InterPro" id="IPR051275">
    <property type="entry name" value="Cell_adhesion_signaling"/>
</dbReference>
<keyword evidence="5" id="KW-0393">Immunoglobulin domain</keyword>
<dbReference type="GO" id="GO:0098609">
    <property type="term" value="P:cell-cell adhesion"/>
    <property type="evidence" value="ECO:0007669"/>
    <property type="project" value="TreeGrafter"/>
</dbReference>
<feature type="region of interest" description="Disordered" evidence="6">
    <location>
        <begin position="157"/>
        <end position="197"/>
    </location>
</feature>
<feature type="compositionally biased region" description="Basic and acidic residues" evidence="6">
    <location>
        <begin position="177"/>
        <end position="190"/>
    </location>
</feature>
<dbReference type="InterPro" id="IPR036116">
    <property type="entry name" value="FN3_sf"/>
</dbReference>